<dbReference type="STRING" id="71784.A0A1Y2AS10"/>
<evidence type="ECO:0000256" key="7">
    <source>
        <dbReference type="ARBA" id="ARBA00023136"/>
    </source>
</evidence>
<evidence type="ECO:0000256" key="4">
    <source>
        <dbReference type="ARBA" id="ARBA00022502"/>
    </source>
</evidence>
<dbReference type="UniPathway" id="UPA00196"/>
<gene>
    <name evidence="10" type="ORF">BCR39DRAFT_544646</name>
</gene>
<comment type="similarity">
    <text evidence="3">Belongs to the PIGC family.</text>
</comment>
<keyword evidence="4" id="KW-0337">GPI-anchor biosynthesis</keyword>
<evidence type="ECO:0000256" key="8">
    <source>
        <dbReference type="SAM" id="MobiDB-lite"/>
    </source>
</evidence>
<evidence type="ECO:0000313" key="10">
    <source>
        <dbReference type="EMBL" id="ORY25254.1"/>
    </source>
</evidence>
<accession>A0A1Y2AS10</accession>
<comment type="pathway">
    <text evidence="2">Glycolipid biosynthesis; glycosylphosphatidylinositol-anchor biosynthesis.</text>
</comment>
<evidence type="ECO:0000256" key="2">
    <source>
        <dbReference type="ARBA" id="ARBA00004687"/>
    </source>
</evidence>
<dbReference type="GO" id="GO:0006506">
    <property type="term" value="P:GPI anchor biosynthetic process"/>
    <property type="evidence" value="ECO:0007669"/>
    <property type="project" value="UniProtKB-UniPathway"/>
</dbReference>
<dbReference type="GO" id="GO:0016757">
    <property type="term" value="F:glycosyltransferase activity"/>
    <property type="evidence" value="ECO:0007669"/>
    <property type="project" value="UniProtKB-KW"/>
</dbReference>
<name>A0A1Y2AS10_9TREE</name>
<keyword evidence="11" id="KW-1185">Reference proteome</keyword>
<keyword evidence="10" id="KW-0328">Glycosyltransferase</keyword>
<dbReference type="EMBL" id="MCFC01000059">
    <property type="protein sequence ID" value="ORY25254.1"/>
    <property type="molecule type" value="Genomic_DNA"/>
</dbReference>
<feature type="transmembrane region" description="Helical" evidence="9">
    <location>
        <begin position="287"/>
        <end position="305"/>
    </location>
</feature>
<evidence type="ECO:0000256" key="5">
    <source>
        <dbReference type="ARBA" id="ARBA00022692"/>
    </source>
</evidence>
<reference evidence="10 11" key="1">
    <citation type="submission" date="2016-07" db="EMBL/GenBank/DDBJ databases">
        <title>Pervasive Adenine N6-methylation of Active Genes in Fungi.</title>
        <authorList>
            <consortium name="DOE Joint Genome Institute"/>
            <person name="Mondo S.J."/>
            <person name="Dannebaum R.O."/>
            <person name="Kuo R.C."/>
            <person name="Labutti K."/>
            <person name="Haridas S."/>
            <person name="Kuo A."/>
            <person name="Salamov A."/>
            <person name="Ahrendt S.R."/>
            <person name="Lipzen A."/>
            <person name="Sullivan W."/>
            <person name="Andreopoulos W.B."/>
            <person name="Clum A."/>
            <person name="Lindquist E."/>
            <person name="Daum C."/>
            <person name="Ramamoorthy G.K."/>
            <person name="Gryganskyi A."/>
            <person name="Culley D."/>
            <person name="Magnuson J.K."/>
            <person name="James T.Y."/>
            <person name="O'Malley M.A."/>
            <person name="Stajich J.E."/>
            <person name="Spatafora J.W."/>
            <person name="Visel A."/>
            <person name="Grigoriev I.V."/>
        </authorList>
    </citation>
    <scope>NUCLEOTIDE SEQUENCE [LARGE SCALE GENOMIC DNA]</scope>
    <source>
        <strain evidence="10 11">68-887.2</strain>
    </source>
</reference>
<proteinExistence type="inferred from homology"/>
<feature type="transmembrane region" description="Helical" evidence="9">
    <location>
        <begin position="99"/>
        <end position="116"/>
    </location>
</feature>
<organism evidence="10 11">
    <name type="scientific">Naematelia encephala</name>
    <dbReference type="NCBI Taxonomy" id="71784"/>
    <lineage>
        <taxon>Eukaryota</taxon>
        <taxon>Fungi</taxon>
        <taxon>Dikarya</taxon>
        <taxon>Basidiomycota</taxon>
        <taxon>Agaricomycotina</taxon>
        <taxon>Tremellomycetes</taxon>
        <taxon>Tremellales</taxon>
        <taxon>Naemateliaceae</taxon>
        <taxon>Naematelia</taxon>
    </lineage>
</organism>
<feature type="transmembrane region" description="Helical" evidence="9">
    <location>
        <begin position="174"/>
        <end position="192"/>
    </location>
</feature>
<dbReference type="Pfam" id="PF06432">
    <property type="entry name" value="GPI2"/>
    <property type="match status" value="1"/>
</dbReference>
<feature type="transmembrane region" description="Helical" evidence="9">
    <location>
        <begin position="68"/>
        <end position="93"/>
    </location>
</feature>
<keyword evidence="7 9" id="KW-0472">Membrane</keyword>
<evidence type="ECO:0000256" key="3">
    <source>
        <dbReference type="ARBA" id="ARBA00008321"/>
    </source>
</evidence>
<protein>
    <submittedName>
        <fullName evidence="10">Phosphatidylinositol N-acetylglucosaminyltransferase subunit C</fullName>
    </submittedName>
</protein>
<feature type="transmembrane region" description="Helical" evidence="9">
    <location>
        <begin position="148"/>
        <end position="168"/>
    </location>
</feature>
<dbReference type="InParanoid" id="A0A1Y2AS10"/>
<dbReference type="GO" id="GO:0000506">
    <property type="term" value="C:glycosylphosphatidylinositol-N-acetylglucosaminyltransferase (GPI-GnT) complex"/>
    <property type="evidence" value="ECO:0007669"/>
    <property type="project" value="TreeGrafter"/>
</dbReference>
<dbReference type="PANTHER" id="PTHR12982:SF0">
    <property type="entry name" value="PHOSPHATIDYLINOSITOL N-ACETYLGLUCOSAMINYLTRANSFERASE SUBUNIT C"/>
    <property type="match status" value="1"/>
</dbReference>
<evidence type="ECO:0000313" key="11">
    <source>
        <dbReference type="Proteomes" id="UP000193986"/>
    </source>
</evidence>
<sequence>MSSKKASKRRQVTHTESSNPTEEAPGPAVEWEKALWKRQPFEDNYVPSTFLHDLQHLPSRPRPSLNTLFFSALPISQHLAVIALFIAIFYALLEGSLDAAEVGWTCVVLGIAGYVLRRWGWRDSLPDDSSLNQTDKGILPPPTAIRPLLLPPLLLSLLAPVLGTLTSATTSDTIWPLAGGLFFVHLLLADFTTGKDARRRRRELRRREETRRRNSVSSLHVEVEIVEEKSLTSSLSLTSALSASIVLASRLKSTSQVFSLVLLSVALFAGWPILAKGVRESGRIFSLALTSSMIILAISLFPRISSNPPSPSDPTPWISIPTPSGPTLIFLVAVILVNGIGPGMLWYGWRWKMRRGGGWDVAVVRLRRVRDRGG</sequence>
<feature type="compositionally biased region" description="Basic residues" evidence="8">
    <location>
        <begin position="1"/>
        <end position="12"/>
    </location>
</feature>
<comment type="caution">
    <text evidence="10">The sequence shown here is derived from an EMBL/GenBank/DDBJ whole genome shotgun (WGS) entry which is preliminary data.</text>
</comment>
<dbReference type="AlphaFoldDB" id="A0A1Y2AS10"/>
<dbReference type="PIRSF" id="PIRSF016104">
    <property type="entry name" value="GPI2"/>
    <property type="match status" value="1"/>
</dbReference>
<keyword evidence="10" id="KW-0808">Transferase</keyword>
<keyword evidence="6 9" id="KW-1133">Transmembrane helix</keyword>
<dbReference type="FunCoup" id="A0A1Y2AS10">
    <property type="interactions" value="257"/>
</dbReference>
<feature type="region of interest" description="Disordered" evidence="8">
    <location>
        <begin position="1"/>
        <end position="29"/>
    </location>
</feature>
<dbReference type="Proteomes" id="UP000193986">
    <property type="component" value="Unassembled WGS sequence"/>
</dbReference>
<evidence type="ECO:0000256" key="9">
    <source>
        <dbReference type="SAM" id="Phobius"/>
    </source>
</evidence>
<dbReference type="OrthoDB" id="196709at2759"/>
<keyword evidence="5 9" id="KW-0812">Transmembrane</keyword>
<comment type="subcellular location">
    <subcellularLocation>
        <location evidence="1">Membrane</location>
        <topology evidence="1">Multi-pass membrane protein</topology>
    </subcellularLocation>
</comment>
<dbReference type="PANTHER" id="PTHR12982">
    <property type="entry name" value="PHOSPHATIDYLINOSITOL GLYCAN, CLASS C"/>
    <property type="match status" value="1"/>
</dbReference>
<evidence type="ECO:0000256" key="1">
    <source>
        <dbReference type="ARBA" id="ARBA00004141"/>
    </source>
</evidence>
<evidence type="ECO:0000256" key="6">
    <source>
        <dbReference type="ARBA" id="ARBA00022989"/>
    </source>
</evidence>
<feature type="transmembrane region" description="Helical" evidence="9">
    <location>
        <begin position="325"/>
        <end position="347"/>
    </location>
</feature>
<dbReference type="InterPro" id="IPR009450">
    <property type="entry name" value="Plno_GlcNAc_GPI2"/>
</dbReference>